<protein>
    <submittedName>
        <fullName evidence="1">Pyridine nucleotide transhydrogenase</fullName>
    </submittedName>
</protein>
<evidence type="ECO:0000313" key="2">
    <source>
        <dbReference type="Proteomes" id="UP000028631"/>
    </source>
</evidence>
<sequence length="263" mass="29221">MTHALIGYSGFVGSTLLAQRPFQHLYRSSNLGEIQGGTFDRVICAAAPAQKWLANQDPLADLRNIEVLIEHLQRLTCKQFVLISTVDVFKNPQGVDEDSEVDEAGLHAYGLHRRWLERFVEAQFPESLIVRLPGLVGPGLRKNVIFDLRNGNQLQAIDSRAIFQFYPMVNLSTDIQTALDAGLPLVHLTAEPISVADVSHRGFGQPFDNVLPGTPARYDLQTRYAELFGAQGRYQYQARETLMAIRAYAQSEPLTIKDEGAGA</sequence>
<reference evidence="1 2" key="1">
    <citation type="submission" date="2014-07" db="EMBL/GenBank/DDBJ databases">
        <title>Draft Genome Sequences of Environmental Pseudomonas syringae strains.</title>
        <authorList>
            <person name="Baltrus D.A."/>
            <person name="Berge O."/>
            <person name="Morris C."/>
        </authorList>
    </citation>
    <scope>NUCLEOTIDE SEQUENCE [LARGE SCALE GENOMIC DNA]</scope>
    <source>
        <strain evidence="1 2">GAW0119</strain>
    </source>
</reference>
<dbReference type="SUPFAM" id="SSF51735">
    <property type="entry name" value="NAD(P)-binding Rossmann-fold domains"/>
    <property type="match status" value="1"/>
</dbReference>
<name>A0A085VNT6_PSESX</name>
<dbReference type="AlphaFoldDB" id="A0A085VNT6"/>
<dbReference type="EMBL" id="JPQU01000021">
    <property type="protein sequence ID" value="KFE57099.1"/>
    <property type="molecule type" value="Genomic_DNA"/>
</dbReference>
<dbReference type="Proteomes" id="UP000028631">
    <property type="component" value="Unassembled WGS sequence"/>
</dbReference>
<dbReference type="PATRIC" id="fig|317.175.peg.1113"/>
<comment type="caution">
    <text evidence="1">The sequence shown here is derived from an EMBL/GenBank/DDBJ whole genome shotgun (WGS) entry which is preliminary data.</text>
</comment>
<dbReference type="InterPro" id="IPR036291">
    <property type="entry name" value="NAD(P)-bd_dom_sf"/>
</dbReference>
<dbReference type="OrthoDB" id="9812470at2"/>
<accession>A0A085VNT6</accession>
<organism evidence="1 2">
    <name type="scientific">Pseudomonas syringae</name>
    <dbReference type="NCBI Taxonomy" id="317"/>
    <lineage>
        <taxon>Bacteria</taxon>
        <taxon>Pseudomonadati</taxon>
        <taxon>Pseudomonadota</taxon>
        <taxon>Gammaproteobacteria</taxon>
        <taxon>Pseudomonadales</taxon>
        <taxon>Pseudomonadaceae</taxon>
        <taxon>Pseudomonas</taxon>
    </lineage>
</organism>
<gene>
    <name evidence="1" type="ORF">IV01_05285</name>
</gene>
<evidence type="ECO:0000313" key="1">
    <source>
        <dbReference type="EMBL" id="KFE57099.1"/>
    </source>
</evidence>
<dbReference type="Gene3D" id="3.40.50.720">
    <property type="entry name" value="NAD(P)-binding Rossmann-like Domain"/>
    <property type="match status" value="1"/>
</dbReference>
<keyword evidence="2" id="KW-1185">Reference proteome</keyword>
<dbReference type="RefSeq" id="WP_032626747.1">
    <property type="nucleotide sequence ID" value="NZ_JPQU01000021.1"/>
</dbReference>
<proteinExistence type="predicted"/>